<sequence length="756" mass="82174">MASELASVWKMKKDDMLSELREYGVACHARWTVPELRNMPQEQRRARAPVAEDDRMKGITKLTLSELVTRCKEANVSLPQKPTRGVLIALLRSATQAPGEQLLPFGKFRGWMYKETPQGYRQWAQQEVEANPNHHPDLAAFASWAAAEDSRVQEKANTTANQVIKNLSNDPEINPKVPVPSARALAAGYAGSSADSSRSWVRVKGAAPKASSRRPRDEEADASDLEVEIDQEAKEEIAEIEEVSTGRDQEVGNGLCYGTGPPPGNPTGDGSGGGCCTSSRGYGKDYEPSSRGAGEDYEPGLGAAIYITDGAQAETDGEDESEDEVQEKTPLCDPAVARERAKAGIRRRRKEAAGPSRRALGGIKKVLGAMVFYTTAVASHTAEVLAGPIHDAWAVCQGRHYHEDTRADFLELFAGKAKISQAVARLHGAALEPCDPRYGHDLCHREVQEIVLQRVAAERPRLIWVNPPPLRPPAAPDDTSRSQAQRRERQREECMMEFLDQLFRFQQGVGGHIALQNPRASDLWRHPVLQRWAGDTGVSYAEVDLLGTCGPDRLPVICGVSVLTSCPDVAKAIHQQTFDESGNHTNAARDFRATPFVPYAFAKAVAKAAVEAKHRLPQEVLAAEGEPLPASSSAAPAVEAEVPDEPLGANSISFKGKVNPTIARLLRRLHQNLGHPPTREFVKHLRLGGANEAMVRAAEQLVCRTCNRSTKAKLPRVAKPVVALDFGEVVAIDVIWLEAADSSGADIPALNMVDVA</sequence>
<evidence type="ECO:0000256" key="1">
    <source>
        <dbReference type="SAM" id="MobiDB-lite"/>
    </source>
</evidence>
<dbReference type="EMBL" id="LSRX01000195">
    <property type="protein sequence ID" value="OLQ05059.1"/>
    <property type="molecule type" value="Genomic_DNA"/>
</dbReference>
<dbReference type="Proteomes" id="UP000186817">
    <property type="component" value="Unassembled WGS sequence"/>
</dbReference>
<evidence type="ECO:0000313" key="3">
    <source>
        <dbReference type="Proteomes" id="UP000186817"/>
    </source>
</evidence>
<protein>
    <submittedName>
        <fullName evidence="2">Uncharacterized protein</fullName>
    </submittedName>
</protein>
<dbReference type="AlphaFoldDB" id="A0A1Q9ECB4"/>
<organism evidence="2 3">
    <name type="scientific">Symbiodinium microadriaticum</name>
    <name type="common">Dinoflagellate</name>
    <name type="synonym">Zooxanthella microadriatica</name>
    <dbReference type="NCBI Taxonomy" id="2951"/>
    <lineage>
        <taxon>Eukaryota</taxon>
        <taxon>Sar</taxon>
        <taxon>Alveolata</taxon>
        <taxon>Dinophyceae</taxon>
        <taxon>Suessiales</taxon>
        <taxon>Symbiodiniaceae</taxon>
        <taxon>Symbiodinium</taxon>
    </lineage>
</organism>
<comment type="caution">
    <text evidence="2">The sequence shown here is derived from an EMBL/GenBank/DDBJ whole genome shotgun (WGS) entry which is preliminary data.</text>
</comment>
<accession>A0A1Q9ECB4</accession>
<gene>
    <name evidence="2" type="ORF">AK812_SmicGene11825</name>
</gene>
<feature type="compositionally biased region" description="Pro residues" evidence="1">
    <location>
        <begin position="466"/>
        <end position="475"/>
    </location>
</feature>
<reference evidence="2 3" key="1">
    <citation type="submission" date="2016-02" db="EMBL/GenBank/DDBJ databases">
        <title>Genome analysis of coral dinoflagellate symbionts highlights evolutionary adaptations to a symbiotic lifestyle.</title>
        <authorList>
            <person name="Aranda M."/>
            <person name="Li Y."/>
            <person name="Liew Y.J."/>
            <person name="Baumgarten S."/>
            <person name="Simakov O."/>
            <person name="Wilson M."/>
            <person name="Piel J."/>
            <person name="Ashoor H."/>
            <person name="Bougouffa S."/>
            <person name="Bajic V.B."/>
            <person name="Ryu T."/>
            <person name="Ravasi T."/>
            <person name="Bayer T."/>
            <person name="Micklem G."/>
            <person name="Kim H."/>
            <person name="Bhak J."/>
            <person name="Lajeunesse T.C."/>
            <person name="Voolstra C.R."/>
        </authorList>
    </citation>
    <scope>NUCLEOTIDE SEQUENCE [LARGE SCALE GENOMIC DNA]</scope>
    <source>
        <strain evidence="2 3">CCMP2467</strain>
    </source>
</reference>
<feature type="compositionally biased region" description="Acidic residues" evidence="1">
    <location>
        <begin position="218"/>
        <end position="230"/>
    </location>
</feature>
<feature type="region of interest" description="Disordered" evidence="1">
    <location>
        <begin position="466"/>
        <end position="490"/>
    </location>
</feature>
<proteinExistence type="predicted"/>
<name>A0A1Q9ECB4_SYMMI</name>
<feature type="region of interest" description="Disordered" evidence="1">
    <location>
        <begin position="197"/>
        <end position="272"/>
    </location>
</feature>
<evidence type="ECO:0000313" key="2">
    <source>
        <dbReference type="EMBL" id="OLQ05059.1"/>
    </source>
</evidence>
<keyword evidence="3" id="KW-1185">Reference proteome</keyword>